<protein>
    <recommendedName>
        <fullName evidence="4">DUF2929 domain-containing protein</fullName>
    </recommendedName>
</protein>
<name>A0A1C3Z4S6_9LACO</name>
<keyword evidence="3" id="KW-1185">Reference proteome</keyword>
<dbReference type="STRING" id="1505725.GA0061074_101308"/>
<evidence type="ECO:0000313" key="2">
    <source>
        <dbReference type="EMBL" id="SCB77404.1"/>
    </source>
</evidence>
<evidence type="ECO:0000256" key="1">
    <source>
        <dbReference type="SAM" id="Phobius"/>
    </source>
</evidence>
<feature type="transmembrane region" description="Helical" evidence="1">
    <location>
        <begin position="33"/>
        <end position="52"/>
    </location>
</feature>
<reference evidence="3" key="1">
    <citation type="submission" date="2016-08" db="EMBL/GenBank/DDBJ databases">
        <authorList>
            <person name="Varghese N."/>
            <person name="Submissions Spin"/>
        </authorList>
    </citation>
    <scope>NUCLEOTIDE SEQUENCE [LARGE SCALE GENOMIC DNA]</scope>
    <source>
        <strain evidence="3">R-53094</strain>
    </source>
</reference>
<dbReference type="Pfam" id="PF11151">
    <property type="entry name" value="DUF2929"/>
    <property type="match status" value="1"/>
</dbReference>
<accession>A0A1C3Z4S6</accession>
<sequence length="62" mass="6593">MKYIVAFFWTFVLGEIIGYIGSALESTTYNATATSLFAVVIGMIGTIAYVAISKSAAPHADK</sequence>
<dbReference type="OrthoDB" id="2139526at2"/>
<proteinExistence type="predicted"/>
<evidence type="ECO:0000313" key="3">
    <source>
        <dbReference type="Proteomes" id="UP000199268"/>
    </source>
</evidence>
<keyword evidence="1" id="KW-0472">Membrane</keyword>
<organism evidence="2 3">
    <name type="scientific">Weissella bombi</name>
    <dbReference type="NCBI Taxonomy" id="1505725"/>
    <lineage>
        <taxon>Bacteria</taxon>
        <taxon>Bacillati</taxon>
        <taxon>Bacillota</taxon>
        <taxon>Bacilli</taxon>
        <taxon>Lactobacillales</taxon>
        <taxon>Lactobacillaceae</taxon>
        <taxon>Weissella</taxon>
    </lineage>
</organism>
<dbReference type="Proteomes" id="UP000199268">
    <property type="component" value="Unassembled WGS sequence"/>
</dbReference>
<gene>
    <name evidence="2" type="ORF">GA0061074_101308</name>
</gene>
<dbReference type="AlphaFoldDB" id="A0A1C3Z4S6"/>
<evidence type="ECO:0008006" key="4">
    <source>
        <dbReference type="Google" id="ProtNLM"/>
    </source>
</evidence>
<dbReference type="InterPro" id="IPR021324">
    <property type="entry name" value="DUF2929"/>
</dbReference>
<dbReference type="EMBL" id="FMAO01000001">
    <property type="protein sequence ID" value="SCB77404.1"/>
    <property type="molecule type" value="Genomic_DNA"/>
</dbReference>
<keyword evidence="1" id="KW-1133">Transmembrane helix</keyword>
<dbReference type="RefSeq" id="WP_092461338.1">
    <property type="nucleotide sequence ID" value="NZ_BJEE01000002.1"/>
</dbReference>
<keyword evidence="1" id="KW-0812">Transmembrane</keyword>